<dbReference type="AlphaFoldDB" id="A0A5S9NPQ3"/>
<name>A0A5S9NPQ3_9GAMM</name>
<evidence type="ECO:0000313" key="2">
    <source>
        <dbReference type="EMBL" id="CAA0092367.1"/>
    </source>
</evidence>
<keyword evidence="1" id="KW-0812">Transmembrane</keyword>
<evidence type="ECO:0000313" key="3">
    <source>
        <dbReference type="Proteomes" id="UP000441399"/>
    </source>
</evidence>
<organism evidence="2 3">
    <name type="scientific">BD1-7 clade bacterium</name>
    <dbReference type="NCBI Taxonomy" id="2029982"/>
    <lineage>
        <taxon>Bacteria</taxon>
        <taxon>Pseudomonadati</taxon>
        <taxon>Pseudomonadota</taxon>
        <taxon>Gammaproteobacteria</taxon>
        <taxon>Cellvibrionales</taxon>
        <taxon>Spongiibacteraceae</taxon>
        <taxon>BD1-7 clade</taxon>
    </lineage>
</organism>
<gene>
    <name evidence="2" type="ORF">OPDIPICF_03802</name>
</gene>
<keyword evidence="1" id="KW-0472">Membrane</keyword>
<reference evidence="2 3" key="1">
    <citation type="submission" date="2019-11" db="EMBL/GenBank/DDBJ databases">
        <authorList>
            <person name="Holert J."/>
        </authorList>
    </citation>
    <scope>NUCLEOTIDE SEQUENCE [LARGE SCALE GENOMIC DNA]</scope>
    <source>
        <strain evidence="2">SB11_3</strain>
    </source>
</reference>
<dbReference type="Proteomes" id="UP000441399">
    <property type="component" value="Unassembled WGS sequence"/>
</dbReference>
<keyword evidence="1" id="KW-1133">Transmembrane helix</keyword>
<dbReference type="EMBL" id="CACSIO010000002">
    <property type="protein sequence ID" value="CAA0092367.1"/>
    <property type="molecule type" value="Genomic_DNA"/>
</dbReference>
<keyword evidence="3" id="KW-1185">Reference proteome</keyword>
<accession>A0A5S9NPQ3</accession>
<evidence type="ECO:0000256" key="1">
    <source>
        <dbReference type="SAM" id="Phobius"/>
    </source>
</evidence>
<sequence>MSETNKKIDDLLKAERRKKIKIVLGVTAVFVLLLCFTLAMEGGANM</sequence>
<dbReference type="OrthoDB" id="9882152at2"/>
<proteinExistence type="predicted"/>
<protein>
    <submittedName>
        <fullName evidence="2">Uncharacterized protein</fullName>
    </submittedName>
</protein>
<feature type="transmembrane region" description="Helical" evidence="1">
    <location>
        <begin position="20"/>
        <end position="40"/>
    </location>
</feature>